<dbReference type="Proteomes" id="UP001235840">
    <property type="component" value="Unassembled WGS sequence"/>
</dbReference>
<organism evidence="1 2">
    <name type="scientific">Caldalkalibacillus horti</name>
    <dbReference type="NCBI Taxonomy" id="77523"/>
    <lineage>
        <taxon>Bacteria</taxon>
        <taxon>Bacillati</taxon>
        <taxon>Bacillota</taxon>
        <taxon>Bacilli</taxon>
        <taxon>Bacillales</taxon>
        <taxon>Bacillaceae</taxon>
        <taxon>Caldalkalibacillus</taxon>
    </lineage>
</organism>
<dbReference type="EMBL" id="JAUSTY010000002">
    <property type="protein sequence ID" value="MDQ0164832.1"/>
    <property type="molecule type" value="Genomic_DNA"/>
</dbReference>
<accession>A0ABT9VV16</accession>
<evidence type="ECO:0008006" key="3">
    <source>
        <dbReference type="Google" id="ProtNLM"/>
    </source>
</evidence>
<sequence length="255" mass="29921">MVVFEGDKDFIMMTQHDHADASAQFAKGLPVEWFETEQHRKDFLFAVQEHDRGWIDLDHTPFWNDEQMAPYSFMDFPMRPKLAFYEKGVNEVEAQNPFAALLCSLHYESFFDLDEEDEAIQNYLALEQGRQERIRGKLEEQGVELGRIPYYFKLIQLCDNASLYICLNEPGVTKNDEFPWYRQGFKQKLETLNHEVIVPEWLSVDTVRLAPFPLAKKIEVQVPYKRVEKHEIGRSGLVKAYEKAEVEVRKVCFTA</sequence>
<name>A0ABT9VV16_9BACI</name>
<dbReference type="RefSeq" id="WP_307391024.1">
    <property type="nucleotide sequence ID" value="NZ_BAAADK010000018.1"/>
</dbReference>
<keyword evidence="2" id="KW-1185">Reference proteome</keyword>
<protein>
    <recommendedName>
        <fullName evidence="3">DUF3891 family protein</fullName>
    </recommendedName>
</protein>
<gene>
    <name evidence="1" type="ORF">J2S11_000732</name>
</gene>
<proteinExistence type="predicted"/>
<comment type="caution">
    <text evidence="1">The sequence shown here is derived from an EMBL/GenBank/DDBJ whole genome shotgun (WGS) entry which is preliminary data.</text>
</comment>
<dbReference type="Pfam" id="PF13030">
    <property type="entry name" value="DUF3891"/>
    <property type="match status" value="1"/>
</dbReference>
<reference evidence="1 2" key="1">
    <citation type="submission" date="2023-07" db="EMBL/GenBank/DDBJ databases">
        <title>Genomic Encyclopedia of Type Strains, Phase IV (KMG-IV): sequencing the most valuable type-strain genomes for metagenomic binning, comparative biology and taxonomic classification.</title>
        <authorList>
            <person name="Goeker M."/>
        </authorList>
    </citation>
    <scope>NUCLEOTIDE SEQUENCE [LARGE SCALE GENOMIC DNA]</scope>
    <source>
        <strain evidence="1 2">DSM 12751</strain>
    </source>
</reference>
<dbReference type="InterPro" id="IPR024992">
    <property type="entry name" value="DUF3891"/>
</dbReference>
<evidence type="ECO:0000313" key="1">
    <source>
        <dbReference type="EMBL" id="MDQ0164832.1"/>
    </source>
</evidence>
<evidence type="ECO:0000313" key="2">
    <source>
        <dbReference type="Proteomes" id="UP001235840"/>
    </source>
</evidence>